<dbReference type="OrthoDB" id="1348210at2"/>
<dbReference type="Proteomes" id="UP000077177">
    <property type="component" value="Chromosome"/>
</dbReference>
<dbReference type="RefSeq" id="WP_066406280.1">
    <property type="nucleotide sequence ID" value="NZ_CP011390.1"/>
</dbReference>
<evidence type="ECO:0000313" key="5">
    <source>
        <dbReference type="Proteomes" id="UP000077177"/>
    </source>
</evidence>
<dbReference type="GO" id="GO:0003755">
    <property type="term" value="F:peptidyl-prolyl cis-trans isomerase activity"/>
    <property type="evidence" value="ECO:0007669"/>
    <property type="project" value="UniProtKB-KW"/>
</dbReference>
<dbReference type="KEGG" id="fla:SY85_18070"/>
<gene>
    <name evidence="4" type="ORF">SY85_18070</name>
</gene>
<dbReference type="Pfam" id="PF13616">
    <property type="entry name" value="Rotamase_3"/>
    <property type="match status" value="1"/>
</dbReference>
<dbReference type="SUPFAM" id="SSF54534">
    <property type="entry name" value="FKBP-like"/>
    <property type="match status" value="1"/>
</dbReference>
<dbReference type="Gene3D" id="3.10.50.40">
    <property type="match status" value="1"/>
</dbReference>
<name>A0A172TZE4_9BACT</name>
<dbReference type="InterPro" id="IPR000297">
    <property type="entry name" value="PPIase_PpiC"/>
</dbReference>
<keyword evidence="1" id="KW-0413">Isomerase</keyword>
<feature type="domain" description="PpiC" evidence="3">
    <location>
        <begin position="88"/>
        <end position="184"/>
    </location>
</feature>
<organism evidence="4 5">
    <name type="scientific">Flavisolibacter tropicus</name>
    <dbReference type="NCBI Taxonomy" id="1492898"/>
    <lineage>
        <taxon>Bacteria</taxon>
        <taxon>Pseudomonadati</taxon>
        <taxon>Bacteroidota</taxon>
        <taxon>Chitinophagia</taxon>
        <taxon>Chitinophagales</taxon>
        <taxon>Chitinophagaceae</taxon>
        <taxon>Flavisolibacter</taxon>
    </lineage>
</organism>
<keyword evidence="2" id="KW-0732">Signal</keyword>
<protein>
    <recommendedName>
        <fullName evidence="3">PpiC domain-containing protein</fullName>
    </recommendedName>
</protein>
<evidence type="ECO:0000259" key="3">
    <source>
        <dbReference type="PROSITE" id="PS50198"/>
    </source>
</evidence>
<dbReference type="AlphaFoldDB" id="A0A172TZE4"/>
<keyword evidence="1" id="KW-0697">Rotamase</keyword>
<feature type="signal peptide" evidence="2">
    <location>
        <begin position="1"/>
        <end position="21"/>
    </location>
</feature>
<accession>A0A172TZE4</accession>
<reference evidence="4 5" key="2">
    <citation type="journal article" date="2016" name="Int. J. Syst. Evol. Microbiol.">
        <title>Flavisolibacter tropicus sp. nov., isolated from tropical soil.</title>
        <authorList>
            <person name="Lee J.J."/>
            <person name="Kang M.S."/>
            <person name="Kim G.S."/>
            <person name="Lee C.S."/>
            <person name="Lim S."/>
            <person name="Lee J."/>
            <person name="Roh S.H."/>
            <person name="Kang H."/>
            <person name="Ha J.M."/>
            <person name="Bae S."/>
            <person name="Jung H.Y."/>
            <person name="Kim M.K."/>
        </authorList>
    </citation>
    <scope>NUCLEOTIDE SEQUENCE [LARGE SCALE GENOMIC DNA]</scope>
    <source>
        <strain evidence="4 5">LCS9</strain>
    </source>
</reference>
<dbReference type="InterPro" id="IPR046357">
    <property type="entry name" value="PPIase_dom_sf"/>
</dbReference>
<feature type="chain" id="PRO_5008001434" description="PpiC domain-containing protein" evidence="2">
    <location>
        <begin position="22"/>
        <end position="201"/>
    </location>
</feature>
<reference evidence="5" key="1">
    <citation type="submission" date="2015-01" db="EMBL/GenBank/DDBJ databases">
        <title>Flavisolibacter sp./LCS9/ whole genome sequencing.</title>
        <authorList>
            <person name="Kim M.K."/>
            <person name="Srinivasan S."/>
            <person name="Lee J.-J."/>
        </authorList>
    </citation>
    <scope>NUCLEOTIDE SEQUENCE [LARGE SCALE GENOMIC DNA]</scope>
    <source>
        <strain evidence="5">LCS9</strain>
    </source>
</reference>
<evidence type="ECO:0000256" key="1">
    <source>
        <dbReference type="PROSITE-ProRule" id="PRU00278"/>
    </source>
</evidence>
<evidence type="ECO:0000313" key="4">
    <source>
        <dbReference type="EMBL" id="ANE52117.1"/>
    </source>
</evidence>
<keyword evidence="5" id="KW-1185">Reference proteome</keyword>
<dbReference type="PROSITE" id="PS50198">
    <property type="entry name" value="PPIC_PPIASE_2"/>
    <property type="match status" value="1"/>
</dbReference>
<proteinExistence type="predicted"/>
<dbReference type="EMBL" id="CP011390">
    <property type="protein sequence ID" value="ANE52117.1"/>
    <property type="molecule type" value="Genomic_DNA"/>
</dbReference>
<evidence type="ECO:0000256" key="2">
    <source>
        <dbReference type="SAM" id="SignalP"/>
    </source>
</evidence>
<sequence>MKRLLLTSLICLAYVVGFSQSKDNPLNDISTVKQAKKFVAKNPEVAQLLEMSSDKDTTDIARALYDKKQGETFRIEGYDYKVLDKTSYPEFRVNYIFLDGSQLSTKTIDSARNVIIHQYKNGTPFSQLVNAYTMDATPNGDVGWFKENVMAAAFEQAVKQHKRNDIFTVDIPDSKWYFVILKTFDDRITTRLTVLKIKAGT</sequence>